<name>A0AAD7JEK1_9AGAR</name>
<gene>
    <name evidence="2" type="ORF">B0H16DRAFT_1688597</name>
</gene>
<comment type="caution">
    <text evidence="2">The sequence shown here is derived from an EMBL/GenBank/DDBJ whole genome shotgun (WGS) entry which is preliminary data.</text>
</comment>
<feature type="compositionally biased region" description="Low complexity" evidence="1">
    <location>
        <begin position="336"/>
        <end position="364"/>
    </location>
</feature>
<sequence length="402" mass="44878">MTTYIREIVENSTETIDLEFYECVKTLFLDTYDHLCGYPTNLKSRKNAPEKKLRISDLGNLASNGYVWVDRTLFMSGKKNYVHDLHLPYKRYTLLPSGLSYVPVAGEPRSTPPLPYPAFTRMSPPSYIYPPPAIPAPAPLSQILEPSRTHNPANTDRHMSPDEVISHILEADPRTANYQNIKVRVAPGRLREIETKRIQDHMSAQPATTQGFDRLRKKTLENLSEPLDVVCGKFVRSHHGPGPKAIEPIVALLRAFIRRELAKNSGRVIHNFWRKFDSWLAARREEADKNWAGFVDHIIAVDNRIHAHAALGITAGNHPVYCCKWAPFERSSSSAYPSPSSSVRSSSSSAGPSSSWASGSGSTSALNVAPAHHSSNSYSEVNSTIGEKNVKHTLPYILNQER</sequence>
<keyword evidence="3" id="KW-1185">Reference proteome</keyword>
<feature type="region of interest" description="Disordered" evidence="1">
    <location>
        <begin position="138"/>
        <end position="159"/>
    </location>
</feature>
<evidence type="ECO:0000313" key="2">
    <source>
        <dbReference type="EMBL" id="KAJ7761039.1"/>
    </source>
</evidence>
<feature type="region of interest" description="Disordered" evidence="1">
    <location>
        <begin position="336"/>
        <end position="384"/>
    </location>
</feature>
<protein>
    <submittedName>
        <fullName evidence="2">Uncharacterized protein</fullName>
    </submittedName>
</protein>
<evidence type="ECO:0000256" key="1">
    <source>
        <dbReference type="SAM" id="MobiDB-lite"/>
    </source>
</evidence>
<accession>A0AAD7JEK1</accession>
<proteinExistence type="predicted"/>
<dbReference type="Proteomes" id="UP001215598">
    <property type="component" value="Unassembled WGS sequence"/>
</dbReference>
<reference evidence="2" key="1">
    <citation type="submission" date="2023-03" db="EMBL/GenBank/DDBJ databases">
        <title>Massive genome expansion in bonnet fungi (Mycena s.s.) driven by repeated elements and novel gene families across ecological guilds.</title>
        <authorList>
            <consortium name="Lawrence Berkeley National Laboratory"/>
            <person name="Harder C.B."/>
            <person name="Miyauchi S."/>
            <person name="Viragh M."/>
            <person name="Kuo A."/>
            <person name="Thoen E."/>
            <person name="Andreopoulos B."/>
            <person name="Lu D."/>
            <person name="Skrede I."/>
            <person name="Drula E."/>
            <person name="Henrissat B."/>
            <person name="Morin E."/>
            <person name="Kohler A."/>
            <person name="Barry K."/>
            <person name="LaButti K."/>
            <person name="Morin E."/>
            <person name="Salamov A."/>
            <person name="Lipzen A."/>
            <person name="Mereny Z."/>
            <person name="Hegedus B."/>
            <person name="Baldrian P."/>
            <person name="Stursova M."/>
            <person name="Weitz H."/>
            <person name="Taylor A."/>
            <person name="Grigoriev I.V."/>
            <person name="Nagy L.G."/>
            <person name="Martin F."/>
            <person name="Kauserud H."/>
        </authorList>
    </citation>
    <scope>NUCLEOTIDE SEQUENCE</scope>
    <source>
        <strain evidence="2">CBHHK182m</strain>
    </source>
</reference>
<feature type="compositionally biased region" description="Polar residues" evidence="1">
    <location>
        <begin position="373"/>
        <end position="384"/>
    </location>
</feature>
<organism evidence="2 3">
    <name type="scientific">Mycena metata</name>
    <dbReference type="NCBI Taxonomy" id="1033252"/>
    <lineage>
        <taxon>Eukaryota</taxon>
        <taxon>Fungi</taxon>
        <taxon>Dikarya</taxon>
        <taxon>Basidiomycota</taxon>
        <taxon>Agaricomycotina</taxon>
        <taxon>Agaricomycetes</taxon>
        <taxon>Agaricomycetidae</taxon>
        <taxon>Agaricales</taxon>
        <taxon>Marasmiineae</taxon>
        <taxon>Mycenaceae</taxon>
        <taxon>Mycena</taxon>
    </lineage>
</organism>
<dbReference type="AlphaFoldDB" id="A0AAD7JEK1"/>
<dbReference type="EMBL" id="JARKIB010000036">
    <property type="protein sequence ID" value="KAJ7761039.1"/>
    <property type="molecule type" value="Genomic_DNA"/>
</dbReference>
<evidence type="ECO:0000313" key="3">
    <source>
        <dbReference type="Proteomes" id="UP001215598"/>
    </source>
</evidence>